<evidence type="ECO:0000313" key="2">
    <source>
        <dbReference type="Proteomes" id="UP000095679"/>
    </source>
</evidence>
<evidence type="ECO:0000313" key="1">
    <source>
        <dbReference type="EMBL" id="CUO70288.1"/>
    </source>
</evidence>
<name>A0A174HAQ0_9FIRM</name>
<sequence>MRVSQNVMEAMEERLENVFLPYRVIILIMKRLAFLAAMQEEIINLPVILIFVL</sequence>
<accession>A0A174HAQ0</accession>
<dbReference type="AlphaFoldDB" id="A0A174HAQ0"/>
<dbReference type="EMBL" id="CYZL01000021">
    <property type="protein sequence ID" value="CUO70288.1"/>
    <property type="molecule type" value="Genomic_DNA"/>
</dbReference>
<protein>
    <submittedName>
        <fullName evidence="1">Uncharacterized protein</fullName>
    </submittedName>
</protein>
<reference evidence="1 2" key="1">
    <citation type="submission" date="2015-09" db="EMBL/GenBank/DDBJ databases">
        <authorList>
            <consortium name="Pathogen Informatics"/>
        </authorList>
    </citation>
    <scope>NUCLEOTIDE SEQUENCE [LARGE SCALE GENOMIC DNA]</scope>
    <source>
        <strain evidence="1 2">2789STDY5834835</strain>
    </source>
</reference>
<proteinExistence type="predicted"/>
<organism evidence="1 2">
    <name type="scientific">Anaerobutyricum hallii</name>
    <dbReference type="NCBI Taxonomy" id="39488"/>
    <lineage>
        <taxon>Bacteria</taxon>
        <taxon>Bacillati</taxon>
        <taxon>Bacillota</taxon>
        <taxon>Clostridia</taxon>
        <taxon>Lachnospirales</taxon>
        <taxon>Lachnospiraceae</taxon>
        <taxon>Anaerobutyricum</taxon>
    </lineage>
</organism>
<gene>
    <name evidence="1" type="ORF">ERS852450_02247</name>
</gene>
<dbReference type="Proteomes" id="UP000095679">
    <property type="component" value="Unassembled WGS sequence"/>
</dbReference>